<keyword evidence="1" id="KW-1133">Transmembrane helix</keyword>
<organism evidence="2 3">
    <name type="scientific">Arachnia propionica</name>
    <dbReference type="NCBI Taxonomy" id="1750"/>
    <lineage>
        <taxon>Bacteria</taxon>
        <taxon>Bacillati</taxon>
        <taxon>Actinomycetota</taxon>
        <taxon>Actinomycetes</taxon>
        <taxon>Propionibacteriales</taxon>
        <taxon>Propionibacteriaceae</taxon>
        <taxon>Arachnia</taxon>
    </lineage>
</organism>
<feature type="transmembrane region" description="Helical" evidence="1">
    <location>
        <begin position="98"/>
        <end position="121"/>
    </location>
</feature>
<sequence length="232" mass="24896">MKRSLVMARIILSRRMTCWYLSPIIAFGMVAFILVFRSLLLTTGQELHIAAGGGSTAIAVSLLASAITALATCFPLATAVGITRCDVVLGNLLHHLQAVVYNTLLLAGMLVLEGATGGWFINQPIFGTGLLDHGSWFTFWWFTPLSLLATMAMGASVGAAWLWRGTLGLLLHAATTMAIFMTTLWLISLCWDWARFAAHFNVGWLAGSLALVTVLALTGTAALIRRASVRGS</sequence>
<feature type="transmembrane region" description="Helical" evidence="1">
    <location>
        <begin position="20"/>
        <end position="40"/>
    </location>
</feature>
<dbReference type="RefSeq" id="WP_061788412.1">
    <property type="nucleotide sequence ID" value="NZ_LR134406.1"/>
</dbReference>
<reference evidence="2 3" key="1">
    <citation type="submission" date="2018-12" db="EMBL/GenBank/DDBJ databases">
        <authorList>
            <consortium name="Pathogen Informatics"/>
        </authorList>
    </citation>
    <scope>NUCLEOTIDE SEQUENCE [LARGE SCALE GENOMIC DNA]</scope>
    <source>
        <strain evidence="2 3">NCTC12967</strain>
    </source>
</reference>
<evidence type="ECO:0000313" key="2">
    <source>
        <dbReference type="EMBL" id="VEH70951.1"/>
    </source>
</evidence>
<accession>A0A3S4U1G8</accession>
<feature type="transmembrane region" description="Helical" evidence="1">
    <location>
        <begin position="203"/>
        <end position="224"/>
    </location>
</feature>
<feature type="transmembrane region" description="Helical" evidence="1">
    <location>
        <begin position="169"/>
        <end position="191"/>
    </location>
</feature>
<gene>
    <name evidence="2" type="ORF">NCTC12967_02260</name>
</gene>
<evidence type="ECO:0000313" key="3">
    <source>
        <dbReference type="Proteomes" id="UP000273044"/>
    </source>
</evidence>
<dbReference type="AlphaFoldDB" id="A0A3S4U1G8"/>
<dbReference type="Proteomes" id="UP000273044">
    <property type="component" value="Chromosome"/>
</dbReference>
<dbReference type="EMBL" id="LR134406">
    <property type="protein sequence ID" value="VEH70951.1"/>
    <property type="molecule type" value="Genomic_DNA"/>
</dbReference>
<keyword evidence="3" id="KW-1185">Reference proteome</keyword>
<protein>
    <submittedName>
        <fullName evidence="2">Uncharacterized protein</fullName>
    </submittedName>
</protein>
<keyword evidence="1" id="KW-0472">Membrane</keyword>
<feature type="transmembrane region" description="Helical" evidence="1">
    <location>
        <begin position="141"/>
        <end position="162"/>
    </location>
</feature>
<keyword evidence="1" id="KW-0812">Transmembrane</keyword>
<dbReference type="GeneID" id="64407704"/>
<evidence type="ECO:0000256" key="1">
    <source>
        <dbReference type="SAM" id="Phobius"/>
    </source>
</evidence>
<name>A0A3S4U1G8_9ACTN</name>
<proteinExistence type="predicted"/>
<feature type="transmembrane region" description="Helical" evidence="1">
    <location>
        <begin position="52"/>
        <end position="77"/>
    </location>
</feature>